<keyword evidence="1" id="KW-0812">Transmembrane</keyword>
<dbReference type="EMBL" id="BARU01009197">
    <property type="protein sequence ID" value="GAH33844.1"/>
    <property type="molecule type" value="Genomic_DNA"/>
</dbReference>
<organism evidence="2">
    <name type="scientific">marine sediment metagenome</name>
    <dbReference type="NCBI Taxonomy" id="412755"/>
    <lineage>
        <taxon>unclassified sequences</taxon>
        <taxon>metagenomes</taxon>
        <taxon>ecological metagenomes</taxon>
    </lineage>
</organism>
<accession>X1FWX3</accession>
<feature type="non-terminal residue" evidence="2">
    <location>
        <position position="65"/>
    </location>
</feature>
<evidence type="ECO:0000256" key="1">
    <source>
        <dbReference type="SAM" id="Phobius"/>
    </source>
</evidence>
<name>X1FWX3_9ZZZZ</name>
<dbReference type="AlphaFoldDB" id="X1FWX3"/>
<keyword evidence="1" id="KW-0472">Membrane</keyword>
<protein>
    <recommendedName>
        <fullName evidence="3">Energy transducer TonB</fullName>
    </recommendedName>
</protein>
<keyword evidence="1" id="KW-1133">Transmembrane helix</keyword>
<feature type="transmembrane region" description="Helical" evidence="1">
    <location>
        <begin position="20"/>
        <end position="40"/>
    </location>
</feature>
<proteinExistence type="predicted"/>
<evidence type="ECO:0008006" key="3">
    <source>
        <dbReference type="Google" id="ProtNLM"/>
    </source>
</evidence>
<reference evidence="2" key="1">
    <citation type="journal article" date="2014" name="Front. Microbiol.">
        <title>High frequency of phylogenetically diverse reductive dehalogenase-homologous genes in deep subseafloor sedimentary metagenomes.</title>
        <authorList>
            <person name="Kawai M."/>
            <person name="Futagami T."/>
            <person name="Toyoda A."/>
            <person name="Takaki Y."/>
            <person name="Nishi S."/>
            <person name="Hori S."/>
            <person name="Arai W."/>
            <person name="Tsubouchi T."/>
            <person name="Morono Y."/>
            <person name="Uchiyama I."/>
            <person name="Ito T."/>
            <person name="Fujiyama A."/>
            <person name="Inagaki F."/>
            <person name="Takami H."/>
        </authorList>
    </citation>
    <scope>NUCLEOTIDE SEQUENCE</scope>
    <source>
        <strain evidence="2">Expedition CK06-06</strain>
    </source>
</reference>
<comment type="caution">
    <text evidence="2">The sequence shown here is derived from an EMBL/GenBank/DDBJ whole genome shotgun (WGS) entry which is preliminary data.</text>
</comment>
<sequence length="65" mass="7327">MFQDSFVIRERNLGMKVWVFPLSLAVHLLIILLLIIYPLLNPGNLPRVEIFSAFLAPPPPPPPPP</sequence>
<evidence type="ECO:0000313" key="2">
    <source>
        <dbReference type="EMBL" id="GAH33844.1"/>
    </source>
</evidence>
<gene>
    <name evidence="2" type="ORF">S03H2_17791</name>
</gene>